<organism evidence="7 8">
    <name type="scientific">Fistulina hepatica ATCC 64428</name>
    <dbReference type="NCBI Taxonomy" id="1128425"/>
    <lineage>
        <taxon>Eukaryota</taxon>
        <taxon>Fungi</taxon>
        <taxon>Dikarya</taxon>
        <taxon>Basidiomycota</taxon>
        <taxon>Agaricomycotina</taxon>
        <taxon>Agaricomycetes</taxon>
        <taxon>Agaricomycetidae</taxon>
        <taxon>Agaricales</taxon>
        <taxon>Fistulinaceae</taxon>
        <taxon>Fistulina</taxon>
    </lineage>
</organism>
<dbReference type="GO" id="GO:0016787">
    <property type="term" value="F:hydrolase activity"/>
    <property type="evidence" value="ECO:0007669"/>
    <property type="project" value="UniProtKB-KW"/>
</dbReference>
<keyword evidence="8" id="KW-1185">Reference proteome</keyword>
<dbReference type="PANTHER" id="PTHR23131">
    <property type="entry name" value="ENDORIBONUCLEASE LACTB2"/>
    <property type="match status" value="1"/>
</dbReference>
<comment type="similarity">
    <text evidence="1">Belongs to the metallo-beta-lactamase superfamily. Glyoxalase II family.</text>
</comment>
<evidence type="ECO:0000256" key="2">
    <source>
        <dbReference type="ARBA" id="ARBA00022723"/>
    </source>
</evidence>
<dbReference type="EMBL" id="KN881851">
    <property type="protein sequence ID" value="KIY48281.1"/>
    <property type="molecule type" value="Genomic_DNA"/>
</dbReference>
<reference evidence="7 8" key="1">
    <citation type="journal article" date="2015" name="Fungal Genet. Biol.">
        <title>Evolution of novel wood decay mechanisms in Agaricales revealed by the genome sequences of Fistulina hepatica and Cylindrobasidium torrendii.</title>
        <authorList>
            <person name="Floudas D."/>
            <person name="Held B.W."/>
            <person name="Riley R."/>
            <person name="Nagy L.G."/>
            <person name="Koehler G."/>
            <person name="Ransdell A.S."/>
            <person name="Younus H."/>
            <person name="Chow J."/>
            <person name="Chiniquy J."/>
            <person name="Lipzen A."/>
            <person name="Tritt A."/>
            <person name="Sun H."/>
            <person name="Haridas S."/>
            <person name="LaButti K."/>
            <person name="Ohm R.A."/>
            <person name="Kues U."/>
            <person name="Blanchette R.A."/>
            <person name="Grigoriev I.V."/>
            <person name="Minto R.E."/>
            <person name="Hibbett D.S."/>
        </authorList>
    </citation>
    <scope>NUCLEOTIDE SEQUENCE [LARGE SCALE GENOMIC DNA]</scope>
    <source>
        <strain evidence="7 8">ATCC 64428</strain>
    </source>
</reference>
<dbReference type="Pfam" id="PF17778">
    <property type="entry name" value="WHD_BLACT"/>
    <property type="match status" value="1"/>
</dbReference>
<name>A0A0D7AEG8_9AGAR</name>
<keyword evidence="4" id="KW-0862">Zinc</keyword>
<dbReference type="GO" id="GO:0044550">
    <property type="term" value="P:secondary metabolite biosynthetic process"/>
    <property type="evidence" value="ECO:0007669"/>
    <property type="project" value="TreeGrafter"/>
</dbReference>
<evidence type="ECO:0000256" key="1">
    <source>
        <dbReference type="ARBA" id="ARBA00006759"/>
    </source>
</evidence>
<evidence type="ECO:0000256" key="5">
    <source>
        <dbReference type="SAM" id="MobiDB-lite"/>
    </source>
</evidence>
<evidence type="ECO:0000256" key="3">
    <source>
        <dbReference type="ARBA" id="ARBA00022801"/>
    </source>
</evidence>
<feature type="domain" description="Metallo-beta-lactamase" evidence="6">
    <location>
        <begin position="32"/>
        <end position="240"/>
    </location>
</feature>
<proteinExistence type="inferred from homology"/>
<feature type="compositionally biased region" description="Basic and acidic residues" evidence="5">
    <location>
        <begin position="340"/>
        <end position="355"/>
    </location>
</feature>
<dbReference type="CDD" id="cd07722">
    <property type="entry name" value="LACTB2-like_MBL-fold"/>
    <property type="match status" value="1"/>
</dbReference>
<dbReference type="Gene3D" id="1.10.10.10">
    <property type="entry name" value="Winged helix-like DNA-binding domain superfamily/Winged helix DNA-binding domain"/>
    <property type="match status" value="1"/>
</dbReference>
<evidence type="ECO:0000256" key="4">
    <source>
        <dbReference type="ARBA" id="ARBA00022833"/>
    </source>
</evidence>
<feature type="region of interest" description="Disordered" evidence="5">
    <location>
        <begin position="335"/>
        <end position="355"/>
    </location>
</feature>
<gene>
    <name evidence="7" type="ORF">FISHEDRAFT_43551</name>
</gene>
<dbReference type="InterPro" id="IPR047921">
    <property type="entry name" value="LACTB2-like_MBL-fold"/>
</dbReference>
<dbReference type="Proteomes" id="UP000054144">
    <property type="component" value="Unassembled WGS sequence"/>
</dbReference>
<dbReference type="SMART" id="SM00849">
    <property type="entry name" value="Lactamase_B"/>
    <property type="match status" value="1"/>
</dbReference>
<protein>
    <submittedName>
        <fullName evidence="7">Lactamase</fullName>
    </submittedName>
</protein>
<sequence>MEQLEVLPPITRLSENVIRVLGQNPGKFTLQGTNTYLIGKRNPRVLIDTGEGLPGYLPYLEEALRENNTDSSAPDVSDIVISHWHHDHLGGLPSVLSLLRRLWSEHNSGHTSYTPPRLHKFPLPSDAMLRSQSHGISTLDGVMDALVDGTFSPTPEGAAFHDLYDKQVFEVSDSHALRVFHTPGHTIDSICLHIPDDHALYTSDSVLGQGTAVFEDLSTYLTSLHRMQSVGGCDILYPGHGPVLQDGARVIDMYIQHRLEREAQILAVLRSPPPGSHYWTTWSLVSVIYASYPESLWLPAARGVDLHLKKLAVDGVVRHVGGEDQHSAWEMLNHPAHTPDALKDSEEGRLGRIRL</sequence>
<dbReference type="GO" id="GO:0046872">
    <property type="term" value="F:metal ion binding"/>
    <property type="evidence" value="ECO:0007669"/>
    <property type="project" value="UniProtKB-KW"/>
</dbReference>
<dbReference type="InterPro" id="IPR041516">
    <property type="entry name" value="LACTB2_WH"/>
</dbReference>
<keyword evidence="3" id="KW-0378">Hydrolase</keyword>
<dbReference type="OrthoDB" id="17458at2759"/>
<dbReference type="Pfam" id="PF00753">
    <property type="entry name" value="Lactamase_B"/>
    <property type="match status" value="1"/>
</dbReference>
<evidence type="ECO:0000313" key="7">
    <source>
        <dbReference type="EMBL" id="KIY48281.1"/>
    </source>
</evidence>
<dbReference type="Gene3D" id="3.60.15.10">
    <property type="entry name" value="Ribonuclease Z/Hydroxyacylglutathione hydrolase-like"/>
    <property type="match status" value="1"/>
</dbReference>
<dbReference type="InterPro" id="IPR050662">
    <property type="entry name" value="Sec-metab_biosynth-thioest"/>
</dbReference>
<evidence type="ECO:0000313" key="8">
    <source>
        <dbReference type="Proteomes" id="UP000054144"/>
    </source>
</evidence>
<keyword evidence="2" id="KW-0479">Metal-binding</keyword>
<dbReference type="PANTHER" id="PTHR23131:SF0">
    <property type="entry name" value="ENDORIBONUCLEASE LACTB2"/>
    <property type="match status" value="1"/>
</dbReference>
<dbReference type="InterPro" id="IPR036866">
    <property type="entry name" value="RibonucZ/Hydroxyglut_hydro"/>
</dbReference>
<dbReference type="InterPro" id="IPR001279">
    <property type="entry name" value="Metallo-B-lactamas"/>
</dbReference>
<evidence type="ECO:0000259" key="6">
    <source>
        <dbReference type="SMART" id="SM00849"/>
    </source>
</evidence>
<dbReference type="InterPro" id="IPR036388">
    <property type="entry name" value="WH-like_DNA-bd_sf"/>
</dbReference>
<dbReference type="AlphaFoldDB" id="A0A0D7AEG8"/>
<dbReference type="SUPFAM" id="SSF56281">
    <property type="entry name" value="Metallo-hydrolase/oxidoreductase"/>
    <property type="match status" value="1"/>
</dbReference>
<accession>A0A0D7AEG8</accession>